<organism evidence="2 3">
    <name type="scientific">Pseudocohnilembus persalinus</name>
    <name type="common">Ciliate</name>
    <dbReference type="NCBI Taxonomy" id="266149"/>
    <lineage>
        <taxon>Eukaryota</taxon>
        <taxon>Sar</taxon>
        <taxon>Alveolata</taxon>
        <taxon>Ciliophora</taxon>
        <taxon>Intramacronucleata</taxon>
        <taxon>Oligohymenophorea</taxon>
        <taxon>Scuticociliatia</taxon>
        <taxon>Philasterida</taxon>
        <taxon>Pseudocohnilembidae</taxon>
        <taxon>Pseudocohnilembus</taxon>
    </lineage>
</organism>
<gene>
    <name evidence="2" type="ORF">PPERSA_08169</name>
</gene>
<dbReference type="OMA" id="CFLETWW"/>
<evidence type="ECO:0000313" key="2">
    <source>
        <dbReference type="EMBL" id="KRX08966.1"/>
    </source>
</evidence>
<dbReference type="Proteomes" id="UP000054937">
    <property type="component" value="Unassembled WGS sequence"/>
</dbReference>
<proteinExistence type="predicted"/>
<sequence>MDKYLFHFCNYKFSDLKQNSQKNKNLNKQYDNKNENEKDLQYYQQEQENLVKQMHLDILKEEKERLKNAHKQQIQLEKILQPAPLEIKFEEKSELLADDYTNSPSVFKFNQQSKNNQGIQSFQNKDGLTLNTDSELQLKDNELAMQILKEGKINLQDKRINVQNINISDMDVFGNQKENNIQQIDLGNIVSNKKDSLLLEDVDVYNIPADKDILLSKKEKKMQAIGIKVKKNQDLDDNDNNINETQQQKQSFDGQMVISKNLFEEKNLKEYADENLFKIEQDLLYYDWNQFYKTVAKLLPVWILFYFFAETTMEYFATRHDIYLMQEQELEIYEKLKKQYTKQILLEDSRFDRSKLFGELYQ</sequence>
<keyword evidence="1" id="KW-0175">Coiled coil</keyword>
<comment type="caution">
    <text evidence="2">The sequence shown here is derived from an EMBL/GenBank/DDBJ whole genome shotgun (WGS) entry which is preliminary data.</text>
</comment>
<dbReference type="OrthoDB" id="291914at2759"/>
<dbReference type="AlphaFoldDB" id="A0A0V0R366"/>
<dbReference type="InParanoid" id="A0A0V0R366"/>
<keyword evidence="3" id="KW-1185">Reference proteome</keyword>
<accession>A0A0V0R366</accession>
<dbReference type="EMBL" id="LDAU01000056">
    <property type="protein sequence ID" value="KRX08966.1"/>
    <property type="molecule type" value="Genomic_DNA"/>
</dbReference>
<name>A0A0V0R366_PSEPJ</name>
<evidence type="ECO:0000313" key="3">
    <source>
        <dbReference type="Proteomes" id="UP000054937"/>
    </source>
</evidence>
<evidence type="ECO:0000256" key="1">
    <source>
        <dbReference type="SAM" id="Coils"/>
    </source>
</evidence>
<feature type="coiled-coil region" evidence="1">
    <location>
        <begin position="16"/>
        <end position="79"/>
    </location>
</feature>
<reference evidence="2 3" key="1">
    <citation type="journal article" date="2015" name="Sci. Rep.">
        <title>Genome of the facultative scuticociliatosis pathogen Pseudocohnilembus persalinus provides insight into its virulence through horizontal gene transfer.</title>
        <authorList>
            <person name="Xiong J."/>
            <person name="Wang G."/>
            <person name="Cheng J."/>
            <person name="Tian M."/>
            <person name="Pan X."/>
            <person name="Warren A."/>
            <person name="Jiang C."/>
            <person name="Yuan D."/>
            <person name="Miao W."/>
        </authorList>
    </citation>
    <scope>NUCLEOTIDE SEQUENCE [LARGE SCALE GENOMIC DNA]</scope>
    <source>
        <strain evidence="2">36N120E</strain>
    </source>
</reference>
<protein>
    <submittedName>
        <fullName evidence="2">Uncharacterized protein</fullName>
    </submittedName>
</protein>